<name>A0A9P7B098_9HELO</name>
<keyword evidence="1" id="KW-0732">Signal</keyword>
<reference evidence="4" key="1">
    <citation type="submission" date="2019-07" db="EMBL/GenBank/DDBJ databases">
        <title>Hyphodiscus hymeniophilus genome sequencing and assembly.</title>
        <authorList>
            <person name="Kramer G."/>
            <person name="Nodwell J."/>
        </authorList>
    </citation>
    <scope>NUCLEOTIDE SEQUENCE</scope>
    <source>
        <strain evidence="4">ATCC 34498</strain>
    </source>
</reference>
<dbReference type="Gene3D" id="2.60.120.260">
    <property type="entry name" value="Galactose-binding domain-like"/>
    <property type="match status" value="1"/>
</dbReference>
<evidence type="ECO:0000313" key="5">
    <source>
        <dbReference type="Proteomes" id="UP000785200"/>
    </source>
</evidence>
<dbReference type="Gene3D" id="2.130.10.80">
    <property type="entry name" value="Galactose oxidase/kelch, beta-propeller"/>
    <property type="match status" value="1"/>
</dbReference>
<protein>
    <submittedName>
        <fullName evidence="4">Galactose oxidase</fullName>
    </submittedName>
</protein>
<dbReference type="InterPro" id="IPR037293">
    <property type="entry name" value="Gal_Oxidase_central_sf"/>
</dbReference>
<dbReference type="Pfam" id="PF09118">
    <property type="entry name" value="GO-like_E_set"/>
    <property type="match status" value="1"/>
</dbReference>
<dbReference type="SUPFAM" id="SSF81296">
    <property type="entry name" value="E set domains"/>
    <property type="match status" value="1"/>
</dbReference>
<dbReference type="InterPro" id="IPR009880">
    <property type="entry name" value="Glyoxal_oxidase_N"/>
</dbReference>
<dbReference type="InterPro" id="IPR011043">
    <property type="entry name" value="Gal_Oxase/kelch_b-propeller"/>
</dbReference>
<evidence type="ECO:0000259" key="3">
    <source>
        <dbReference type="PROSITE" id="PS50853"/>
    </source>
</evidence>
<comment type="caution">
    <text evidence="4">The sequence shown here is derived from an EMBL/GenBank/DDBJ whole genome shotgun (WGS) entry which is preliminary data.</text>
</comment>
<dbReference type="SUPFAM" id="SSF49785">
    <property type="entry name" value="Galactose-binding domain-like"/>
    <property type="match status" value="1"/>
</dbReference>
<dbReference type="PANTHER" id="PTHR32208">
    <property type="entry name" value="SECRETED PROTEIN-RELATED"/>
    <property type="match status" value="1"/>
</dbReference>
<dbReference type="InterPro" id="IPR003961">
    <property type="entry name" value="FN3_dom"/>
</dbReference>
<dbReference type="OrthoDB" id="2019572at2759"/>
<keyword evidence="5" id="KW-1185">Reference proteome</keyword>
<dbReference type="Pfam" id="PF07250">
    <property type="entry name" value="Glyoxal_oxid_N"/>
    <property type="match status" value="1"/>
</dbReference>
<dbReference type="AlphaFoldDB" id="A0A9P7B098"/>
<organism evidence="4 5">
    <name type="scientific">Hyphodiscus hymeniophilus</name>
    <dbReference type="NCBI Taxonomy" id="353542"/>
    <lineage>
        <taxon>Eukaryota</taxon>
        <taxon>Fungi</taxon>
        <taxon>Dikarya</taxon>
        <taxon>Ascomycota</taxon>
        <taxon>Pezizomycotina</taxon>
        <taxon>Leotiomycetes</taxon>
        <taxon>Helotiales</taxon>
        <taxon>Hyphodiscaceae</taxon>
        <taxon>Hyphodiscus</taxon>
    </lineage>
</organism>
<evidence type="ECO:0000313" key="4">
    <source>
        <dbReference type="EMBL" id="KAG0651976.1"/>
    </source>
</evidence>
<dbReference type="InterPro" id="IPR014756">
    <property type="entry name" value="Ig_E-set"/>
</dbReference>
<feature type="domain" description="F5/8 type C" evidence="2">
    <location>
        <begin position="1"/>
        <end position="123"/>
    </location>
</feature>
<dbReference type="InterPro" id="IPR015202">
    <property type="entry name" value="GO-like_E_set"/>
</dbReference>
<proteinExistence type="predicted"/>
<dbReference type="PROSITE" id="PS50022">
    <property type="entry name" value="FA58C_3"/>
    <property type="match status" value="1"/>
</dbReference>
<gene>
    <name evidence="4" type="ORF">D0Z07_1211</name>
</gene>
<evidence type="ECO:0000259" key="2">
    <source>
        <dbReference type="PROSITE" id="PS50022"/>
    </source>
</evidence>
<dbReference type="PANTHER" id="PTHR32208:SF68">
    <property type="entry name" value="GALACTOSE OXIDASE"/>
    <property type="match status" value="1"/>
</dbReference>
<dbReference type="PROSITE" id="PS50853">
    <property type="entry name" value="FN3"/>
    <property type="match status" value="1"/>
</dbReference>
<dbReference type="SUPFAM" id="SSF50965">
    <property type="entry name" value="Galactose oxidase, central domain"/>
    <property type="match status" value="1"/>
</dbReference>
<feature type="domain" description="Fibronectin type-III" evidence="3">
    <location>
        <begin position="42"/>
        <end position="142"/>
    </location>
</feature>
<sequence length="619" mass="65402">MWGNADFNLPVTADSFQAGYPATNAIDGNTATFWHTEYDPTPAQLPHQVVIDLGKRTSINGFNYLPRQDGYPNGNIGQYNLELSTDNKNWNSVSQSTWLDDQSLKLVGFPTTTIRYIRLTAITEAGGRGPWTSAAEFGINQPSTNTNLGQWGPVIAFPLVPAAAFVVPNSGQVLTWSSFLPNGYNGNGNTYTATYDPSSNSVSELDVTTTNHDMFCPGISLDANGRAVVSGGDDADTVSIFSNGWTGAGNLVIPRGYQSQVTCSDGRAFTIGGSWHGPIGGKGGEIYDPNTNSWTLLSGCPVDPMLTADVEGEYRADNHGWLFGWKNGYVFQAGPSIAMNWYGTSQSGSQSAAGNRASDGDSMNGNAVMYDAVGGKILTVGGAPDYDNSPATSNAHIITIGDPNTTPSVQTIGSMSYERAFANSVILPDGTVMVTGGQSLAEPFTDTDAILTPEIWNPATSSFTTVAPHTVPRTYHSVALLMLDGRVFTSGGGMCGDCSTNHADGQIYSPAYLFNANGKLANRPSINSVSSSTLKAGATFTVRTGANSPSFAIIRYGSATHTINTDQRRIALTPTSTKGNAYAFQLPSDSGIVIPGYWMLFVINGNGVPSVASTIQITT</sequence>
<accession>A0A9P7B098</accession>
<dbReference type="InterPro" id="IPR000421">
    <property type="entry name" value="FA58C"/>
</dbReference>
<dbReference type="InterPro" id="IPR008979">
    <property type="entry name" value="Galactose-bd-like_sf"/>
</dbReference>
<dbReference type="EMBL" id="VNKQ01000003">
    <property type="protein sequence ID" value="KAG0651976.1"/>
    <property type="molecule type" value="Genomic_DNA"/>
</dbReference>
<dbReference type="CDD" id="cd02851">
    <property type="entry name" value="E_set_GO_C"/>
    <property type="match status" value="1"/>
</dbReference>
<dbReference type="InterPro" id="IPR013783">
    <property type="entry name" value="Ig-like_fold"/>
</dbReference>
<evidence type="ECO:0000256" key="1">
    <source>
        <dbReference type="ARBA" id="ARBA00022729"/>
    </source>
</evidence>
<dbReference type="Gene3D" id="2.60.40.10">
    <property type="entry name" value="Immunoglobulins"/>
    <property type="match status" value="1"/>
</dbReference>
<dbReference type="Pfam" id="PF00754">
    <property type="entry name" value="F5_F8_type_C"/>
    <property type="match status" value="1"/>
</dbReference>
<dbReference type="Proteomes" id="UP000785200">
    <property type="component" value="Unassembled WGS sequence"/>
</dbReference>